<keyword evidence="7" id="KW-0539">Nucleus</keyword>
<dbReference type="PANTHER" id="PTHR11017">
    <property type="entry name" value="LEUCINE-RICH REPEAT-CONTAINING PROTEIN"/>
    <property type="match status" value="1"/>
</dbReference>
<evidence type="ECO:0000313" key="10">
    <source>
        <dbReference type="EMBL" id="CAN72519.1"/>
    </source>
</evidence>
<dbReference type="GO" id="GO:0007165">
    <property type="term" value="P:signal transduction"/>
    <property type="evidence" value="ECO:0007669"/>
    <property type="project" value="InterPro"/>
</dbReference>
<dbReference type="Pfam" id="PF01582">
    <property type="entry name" value="TIR"/>
    <property type="match status" value="1"/>
</dbReference>
<dbReference type="Gene3D" id="3.40.50.10140">
    <property type="entry name" value="Toll/interleukin-1 receptor homology (TIR) domain"/>
    <property type="match status" value="1"/>
</dbReference>
<dbReference type="GO" id="GO:0005737">
    <property type="term" value="C:cytoplasm"/>
    <property type="evidence" value="ECO:0007669"/>
    <property type="project" value="UniProtKB-SubCell"/>
</dbReference>
<dbReference type="PROSITE" id="PS50104">
    <property type="entry name" value="TIR"/>
    <property type="match status" value="1"/>
</dbReference>
<dbReference type="FunFam" id="3.40.50.10140:FF:000007">
    <property type="entry name" value="Disease resistance protein (TIR-NBS-LRR class)"/>
    <property type="match status" value="1"/>
</dbReference>
<dbReference type="SMART" id="SM00255">
    <property type="entry name" value="TIR"/>
    <property type="match status" value="1"/>
</dbReference>
<gene>
    <name evidence="10" type="ORF">VITISV_024695</name>
</gene>
<evidence type="ECO:0000256" key="2">
    <source>
        <dbReference type="ARBA" id="ARBA00004496"/>
    </source>
</evidence>
<keyword evidence="4" id="KW-0433">Leucine-rich repeat</keyword>
<proteinExistence type="inferred from homology"/>
<dbReference type="GO" id="GO:0043068">
    <property type="term" value="P:positive regulation of programmed cell death"/>
    <property type="evidence" value="ECO:0007669"/>
    <property type="project" value="UniProtKB-ARBA"/>
</dbReference>
<evidence type="ECO:0000256" key="3">
    <source>
        <dbReference type="ARBA" id="ARBA00022490"/>
    </source>
</evidence>
<dbReference type="SUPFAM" id="SSF52540">
    <property type="entry name" value="P-loop containing nucleoside triphosphate hydrolases"/>
    <property type="match status" value="1"/>
</dbReference>
<keyword evidence="6" id="KW-0520">NAD</keyword>
<dbReference type="AlphaFoldDB" id="A5BNL2"/>
<dbReference type="InterPro" id="IPR027417">
    <property type="entry name" value="P-loop_NTPase"/>
</dbReference>
<keyword evidence="5" id="KW-0677">Repeat</keyword>
<reference evidence="10" key="1">
    <citation type="journal article" date="2007" name="PLoS ONE">
        <title>The first genome sequence of an elite grapevine cultivar (Pinot noir Vitis vinifera L.): coping with a highly heterozygous genome.</title>
        <authorList>
            <person name="Velasco R."/>
            <person name="Zharkikh A."/>
            <person name="Troggio M."/>
            <person name="Cartwright D.A."/>
            <person name="Cestaro A."/>
            <person name="Pruss D."/>
            <person name="Pindo M."/>
            <person name="FitzGerald L.M."/>
            <person name="Vezzulli S."/>
            <person name="Reid J."/>
            <person name="Malacarne G."/>
            <person name="Iliev D."/>
            <person name="Coppola G."/>
            <person name="Wardell B."/>
            <person name="Micheletti D."/>
            <person name="Macalma T."/>
            <person name="Facci M."/>
            <person name="Mitchell J.T."/>
            <person name="Perazzolli M."/>
            <person name="Eldredge G."/>
            <person name="Gatto P."/>
            <person name="Oyzerski R."/>
            <person name="Moretto M."/>
            <person name="Gutin N."/>
            <person name="Stefanini M."/>
            <person name="Chen Y."/>
            <person name="Segala C."/>
            <person name="Davenport C."/>
            <person name="Dematte L."/>
            <person name="Mraz A."/>
            <person name="Battilana J."/>
            <person name="Stormo K."/>
            <person name="Costa F."/>
            <person name="Tao Q."/>
            <person name="Si-Ammour A."/>
            <person name="Harkins T."/>
            <person name="Lackey A."/>
            <person name="Perbost C."/>
            <person name="Taillon B."/>
            <person name="Stella A."/>
            <person name="Solovyev V."/>
            <person name="Fawcett J.A."/>
            <person name="Sterck L."/>
            <person name="Vandepoele K."/>
            <person name="Grando S.M."/>
            <person name="Toppo S."/>
            <person name="Moser C."/>
            <person name="Lanchbury J."/>
            <person name="Bogden R."/>
            <person name="Skolnick M."/>
            <person name="Sgaramella V."/>
            <person name="Bhatnagar S.K."/>
            <person name="Fontana P."/>
            <person name="Gutin A."/>
            <person name="Van de Peer Y."/>
            <person name="Salamini F."/>
            <person name="Viola R."/>
        </authorList>
    </citation>
    <scope>NUCLEOTIDE SEQUENCE</scope>
</reference>
<evidence type="ECO:0000259" key="9">
    <source>
        <dbReference type="PROSITE" id="PS50104"/>
    </source>
</evidence>
<dbReference type="GO" id="GO:0005634">
    <property type="term" value="C:nucleus"/>
    <property type="evidence" value="ECO:0007669"/>
    <property type="project" value="UniProtKB-SubCell"/>
</dbReference>
<dbReference type="SUPFAM" id="SSF52200">
    <property type="entry name" value="Toll/Interleukin receptor TIR domain"/>
    <property type="match status" value="1"/>
</dbReference>
<comment type="similarity">
    <text evidence="8">Belongs to the disease resistance TIR-NB-LRR family.</text>
</comment>
<dbReference type="EMBL" id="AM465786">
    <property type="protein sequence ID" value="CAN72519.1"/>
    <property type="molecule type" value="Genomic_DNA"/>
</dbReference>
<dbReference type="InterPro" id="IPR045344">
    <property type="entry name" value="C-JID"/>
</dbReference>
<dbReference type="ExpressionAtlas" id="A5BNL2">
    <property type="expression patterns" value="baseline and differential"/>
</dbReference>
<sequence>MAAHKKLLGTCFRGEDTRKSFIDHLHRALCQRGVNTVIDDQLGRGQEISPALVKAVEESRFSIIIFSENYASSTWCLEELVKIIDCTKVMGRAALPVFYNLDPSHVRKQTGCFAQAFAKHEEVYKEQMEKVIKWREALTEAAKISGWDSRDRHESILIEEFVSDISNKLIEISNTRINFIKDRLHSKKVLIVLDDVDNLEQLEYLAGNHDWFGSGDGTIYFSTFVPGSRIPQWFSQQSIGSTVTVHLPPNWCDTRLMALAVCAIFVVKGAVHDCPGNIFCHLNLTQGKTGHFFAPINPEHRNSSDKGRKLIKSDHMWFGYKPISRIGIGHANWLNKLSQIQASFQVYGPSYEVKKCGVHLLYEQDEKEDNQPEFQCSTTDENSSFFTIKDYSKSTNGKIEGNHVGLHLGGIFRMHTLGVTIGYRRKFKDDAG</sequence>
<organism evidence="10">
    <name type="scientific">Vitis vinifera</name>
    <name type="common">Grape</name>
    <dbReference type="NCBI Taxonomy" id="29760"/>
    <lineage>
        <taxon>Eukaryota</taxon>
        <taxon>Viridiplantae</taxon>
        <taxon>Streptophyta</taxon>
        <taxon>Embryophyta</taxon>
        <taxon>Tracheophyta</taxon>
        <taxon>Spermatophyta</taxon>
        <taxon>Magnoliopsida</taxon>
        <taxon>eudicotyledons</taxon>
        <taxon>Gunneridae</taxon>
        <taxon>Pentapetalae</taxon>
        <taxon>rosids</taxon>
        <taxon>Vitales</taxon>
        <taxon>Vitaceae</taxon>
        <taxon>Viteae</taxon>
        <taxon>Vitis</taxon>
    </lineage>
</organism>
<evidence type="ECO:0000256" key="7">
    <source>
        <dbReference type="ARBA" id="ARBA00023242"/>
    </source>
</evidence>
<evidence type="ECO:0000256" key="5">
    <source>
        <dbReference type="ARBA" id="ARBA00022737"/>
    </source>
</evidence>
<evidence type="ECO:0000256" key="4">
    <source>
        <dbReference type="ARBA" id="ARBA00022614"/>
    </source>
</evidence>
<keyword evidence="3" id="KW-0963">Cytoplasm</keyword>
<feature type="domain" description="TIR" evidence="9">
    <location>
        <begin position="4"/>
        <end position="169"/>
    </location>
</feature>
<protein>
    <recommendedName>
        <fullName evidence="9">TIR domain-containing protein</fullName>
    </recommendedName>
</protein>
<dbReference type="InterPro" id="IPR035897">
    <property type="entry name" value="Toll_tir_struct_dom_sf"/>
</dbReference>
<dbReference type="InterPro" id="IPR000157">
    <property type="entry name" value="TIR_dom"/>
</dbReference>
<comment type="subcellular location">
    <subcellularLocation>
        <location evidence="2">Cytoplasm</location>
    </subcellularLocation>
    <subcellularLocation>
        <location evidence="1">Nucleus</location>
    </subcellularLocation>
</comment>
<accession>A5BNL2</accession>
<dbReference type="Pfam" id="PF20160">
    <property type="entry name" value="C-JID"/>
    <property type="match status" value="1"/>
</dbReference>
<evidence type="ECO:0000256" key="8">
    <source>
        <dbReference type="ARBA" id="ARBA00061488"/>
    </source>
</evidence>
<evidence type="ECO:0000256" key="1">
    <source>
        <dbReference type="ARBA" id="ARBA00004123"/>
    </source>
</evidence>
<dbReference type="GO" id="GO:0050832">
    <property type="term" value="P:defense response to fungus"/>
    <property type="evidence" value="ECO:0007669"/>
    <property type="project" value="UniProtKB-ARBA"/>
</dbReference>
<dbReference type="PANTHER" id="PTHR11017:SF573">
    <property type="entry name" value="ADP-RIBOSYL CYCLASE_CYCLIC ADP-RIBOSE HYDROLASE"/>
    <property type="match status" value="1"/>
</dbReference>
<name>A5BNL2_VITVI</name>
<evidence type="ECO:0000256" key="6">
    <source>
        <dbReference type="ARBA" id="ARBA00023027"/>
    </source>
</evidence>
<dbReference type="InterPro" id="IPR044974">
    <property type="entry name" value="Disease_R_plants"/>
</dbReference>